<sequence length="134" mass="14727">MANFRALSKCIPNEHTFFKSAWIHRGFVSATRPSHKAAKIDKETCGKMVEAAESVKDGTQEVVQEVKRVGKVVTDKIANTAGHVITNAANKGLEKAAETAESKRGQDVWDTAKVATEVFKDKVVDKQTENLKKD</sequence>
<dbReference type="AlphaFoldDB" id="A0ABD1T1G7"/>
<reference evidence="2" key="1">
    <citation type="submission" date="2024-07" db="EMBL/GenBank/DDBJ databases">
        <title>Two chromosome-level genome assemblies of Korean endemic species Abeliophyllum distichum and Forsythia ovata (Oleaceae).</title>
        <authorList>
            <person name="Jang H."/>
        </authorList>
    </citation>
    <scope>NUCLEOTIDE SEQUENCE [LARGE SCALE GENOMIC DNA]</scope>
</reference>
<accession>A0ABD1T1G7</accession>
<keyword evidence="2" id="KW-1185">Reference proteome</keyword>
<gene>
    <name evidence="1" type="ORF">Adt_22101</name>
</gene>
<evidence type="ECO:0008006" key="3">
    <source>
        <dbReference type="Google" id="ProtNLM"/>
    </source>
</evidence>
<comment type="caution">
    <text evidence="1">The sequence shown here is derived from an EMBL/GenBank/DDBJ whole genome shotgun (WGS) entry which is preliminary data.</text>
</comment>
<evidence type="ECO:0000313" key="1">
    <source>
        <dbReference type="EMBL" id="KAL2506480.1"/>
    </source>
</evidence>
<dbReference type="EMBL" id="JBFOLK010000006">
    <property type="protein sequence ID" value="KAL2506480.1"/>
    <property type="molecule type" value="Genomic_DNA"/>
</dbReference>
<name>A0ABD1T1G7_9LAMI</name>
<protein>
    <recommendedName>
        <fullName evidence="3">Late embryogenesis abundant protein</fullName>
    </recommendedName>
</protein>
<evidence type="ECO:0000313" key="2">
    <source>
        <dbReference type="Proteomes" id="UP001604336"/>
    </source>
</evidence>
<proteinExistence type="predicted"/>
<organism evidence="1 2">
    <name type="scientific">Abeliophyllum distichum</name>
    <dbReference type="NCBI Taxonomy" id="126358"/>
    <lineage>
        <taxon>Eukaryota</taxon>
        <taxon>Viridiplantae</taxon>
        <taxon>Streptophyta</taxon>
        <taxon>Embryophyta</taxon>
        <taxon>Tracheophyta</taxon>
        <taxon>Spermatophyta</taxon>
        <taxon>Magnoliopsida</taxon>
        <taxon>eudicotyledons</taxon>
        <taxon>Gunneridae</taxon>
        <taxon>Pentapetalae</taxon>
        <taxon>asterids</taxon>
        <taxon>lamiids</taxon>
        <taxon>Lamiales</taxon>
        <taxon>Oleaceae</taxon>
        <taxon>Forsythieae</taxon>
        <taxon>Abeliophyllum</taxon>
    </lineage>
</organism>
<dbReference type="Proteomes" id="UP001604336">
    <property type="component" value="Unassembled WGS sequence"/>
</dbReference>